<evidence type="ECO:0000313" key="1">
    <source>
        <dbReference type="EMBL" id="CUH45755.1"/>
    </source>
</evidence>
<evidence type="ECO:0000313" key="3">
    <source>
        <dbReference type="Proteomes" id="UP000050783"/>
    </source>
</evidence>
<sequence>MSFMKALASVAVGFAAAKGMEKYKQMGGMAGLQDMMQGAGGGFGMDQLGKMAEQFGMPGGAGGLQEIIGKLGMANPAGAAGLGGLMNAMQGAAKSGSQQTADMMDTVFKGTPGGAAMEEQAKLMLRAMIQAAKADGELDEQEKETILGELGDDISDEERAFVQDQLNGPIDVIGLAADSGAPLKAQVYATSLAAIRLDNQREASYLVQLATALGLSDAERDQIHTYMGAPTLST</sequence>
<dbReference type="OrthoDB" id="7866618at2"/>
<dbReference type="Pfam" id="PF04391">
    <property type="entry name" value="DUF533"/>
    <property type="match status" value="1"/>
</dbReference>
<evidence type="ECO:0000313" key="2">
    <source>
        <dbReference type="EMBL" id="CUH47081.1"/>
    </source>
</evidence>
<dbReference type="GeneID" id="55492510"/>
<dbReference type="EMBL" id="CYPU01000021">
    <property type="protein sequence ID" value="CUH47081.1"/>
    <property type="molecule type" value="Genomic_DNA"/>
</dbReference>
<dbReference type="STRING" id="81569.RUM4293_04672"/>
<dbReference type="AlphaFoldDB" id="A0A0P1EX10"/>
<reference evidence="2 3" key="1">
    <citation type="submission" date="2015-09" db="EMBL/GenBank/DDBJ databases">
        <authorList>
            <consortium name="Swine Surveillance"/>
        </authorList>
    </citation>
    <scope>NUCLEOTIDE SEQUENCE [LARGE SCALE GENOMIC DNA]</scope>
    <source>
        <strain evidence="2 3">CECT 4292</strain>
        <strain evidence="1">CECT 4293</strain>
    </source>
</reference>
<proteinExistence type="predicted"/>
<dbReference type="Proteomes" id="UP000050786">
    <property type="component" value="Unassembled WGS sequence"/>
</dbReference>
<reference evidence="4" key="2">
    <citation type="submission" date="2015-09" db="EMBL/GenBank/DDBJ databases">
        <authorList>
            <person name="Rodrigo-Torres L."/>
            <person name="Arahal D.R."/>
        </authorList>
    </citation>
    <scope>NUCLEOTIDE SEQUENCE [LARGE SCALE GENOMIC DNA]</scope>
    <source>
        <strain evidence="4">CECT 4293</strain>
    </source>
</reference>
<keyword evidence="4" id="KW-1185">Reference proteome</keyword>
<organism evidence="2 3">
    <name type="scientific">Ruegeria atlantica</name>
    <dbReference type="NCBI Taxonomy" id="81569"/>
    <lineage>
        <taxon>Bacteria</taxon>
        <taxon>Pseudomonadati</taxon>
        <taxon>Pseudomonadota</taxon>
        <taxon>Alphaproteobacteria</taxon>
        <taxon>Rhodobacterales</taxon>
        <taxon>Roseobacteraceae</taxon>
        <taxon>Ruegeria</taxon>
    </lineage>
</organism>
<dbReference type="InterPro" id="IPR007486">
    <property type="entry name" value="YebE"/>
</dbReference>
<dbReference type="InterPro" id="IPR029024">
    <property type="entry name" value="TerB-like"/>
</dbReference>
<evidence type="ECO:0000313" key="4">
    <source>
        <dbReference type="Proteomes" id="UP000050786"/>
    </source>
</evidence>
<dbReference type="EMBL" id="CYPS01000067">
    <property type="protein sequence ID" value="CUH45755.1"/>
    <property type="molecule type" value="Genomic_DNA"/>
</dbReference>
<evidence type="ECO:0008006" key="5">
    <source>
        <dbReference type="Google" id="ProtNLM"/>
    </source>
</evidence>
<name>A0A0P1EX10_9RHOB</name>
<dbReference type="RefSeq" id="WP_058275625.1">
    <property type="nucleotide sequence ID" value="NZ_CANLTD010000002.1"/>
</dbReference>
<dbReference type="SUPFAM" id="SSF158682">
    <property type="entry name" value="TerB-like"/>
    <property type="match status" value="1"/>
</dbReference>
<gene>
    <name evidence="2" type="ORF">RUA4292_01249</name>
    <name evidence="1" type="ORF">RUM4293_04672</name>
</gene>
<protein>
    <recommendedName>
        <fullName evidence="5">Inner membrane protein YebE</fullName>
    </recommendedName>
</protein>
<dbReference type="CDD" id="cd07178">
    <property type="entry name" value="terB_like_YebE"/>
    <property type="match status" value="1"/>
</dbReference>
<accession>A0A0P1EX10</accession>
<dbReference type="Proteomes" id="UP000050783">
    <property type="component" value="Unassembled WGS sequence"/>
</dbReference>